<accession>A0AAN5CZF6</accession>
<organism evidence="2 3">
    <name type="scientific">Pristionchus mayeri</name>
    <dbReference type="NCBI Taxonomy" id="1317129"/>
    <lineage>
        <taxon>Eukaryota</taxon>
        <taxon>Metazoa</taxon>
        <taxon>Ecdysozoa</taxon>
        <taxon>Nematoda</taxon>
        <taxon>Chromadorea</taxon>
        <taxon>Rhabditida</taxon>
        <taxon>Rhabditina</taxon>
        <taxon>Diplogasteromorpha</taxon>
        <taxon>Diplogasteroidea</taxon>
        <taxon>Neodiplogasteridae</taxon>
        <taxon>Pristionchus</taxon>
    </lineage>
</organism>
<reference evidence="3" key="1">
    <citation type="submission" date="2022-10" db="EMBL/GenBank/DDBJ databases">
        <title>Genome assembly of Pristionchus species.</title>
        <authorList>
            <person name="Yoshida K."/>
            <person name="Sommer R.J."/>
        </authorList>
    </citation>
    <scope>NUCLEOTIDE SEQUENCE [LARGE SCALE GENOMIC DNA]</scope>
    <source>
        <strain evidence="3">RS5460</strain>
    </source>
</reference>
<comment type="caution">
    <text evidence="2">The sequence shown here is derived from an EMBL/GenBank/DDBJ whole genome shotgun (WGS) entry which is preliminary data.</text>
</comment>
<feature type="region of interest" description="Disordered" evidence="1">
    <location>
        <begin position="65"/>
        <end position="87"/>
    </location>
</feature>
<dbReference type="AlphaFoldDB" id="A0AAN5CZF6"/>
<evidence type="ECO:0000313" key="2">
    <source>
        <dbReference type="EMBL" id="GMR53838.1"/>
    </source>
</evidence>
<protein>
    <submittedName>
        <fullName evidence="2">Uncharacterized protein</fullName>
    </submittedName>
</protein>
<keyword evidence="3" id="KW-1185">Reference proteome</keyword>
<sequence>LSEDRLERGVSDTTSGSGNLLVSASLLDVLLAVDSLLVLAPVKDGPGNVTRVSLQLVRPHTLSGQEDVDLNAGSDSSLPVSGMDLVA</sequence>
<proteinExistence type="predicted"/>
<evidence type="ECO:0000256" key="1">
    <source>
        <dbReference type="SAM" id="MobiDB-lite"/>
    </source>
</evidence>
<feature type="non-terminal residue" evidence="2">
    <location>
        <position position="1"/>
    </location>
</feature>
<dbReference type="EMBL" id="BTRK01000005">
    <property type="protein sequence ID" value="GMR53838.1"/>
    <property type="molecule type" value="Genomic_DNA"/>
</dbReference>
<evidence type="ECO:0000313" key="3">
    <source>
        <dbReference type="Proteomes" id="UP001328107"/>
    </source>
</evidence>
<feature type="non-terminal residue" evidence="2">
    <location>
        <position position="87"/>
    </location>
</feature>
<dbReference type="Proteomes" id="UP001328107">
    <property type="component" value="Unassembled WGS sequence"/>
</dbReference>
<name>A0AAN5CZF6_9BILA</name>
<gene>
    <name evidence="2" type="ORF">PMAYCL1PPCAC_24032</name>
</gene>